<sequence>MDVGAHLEEEGEDQRKFNSECAVHSSAHMSPSSSHVFPLAPAPHRPSSFSSASSKAFSSSPYKVKGETDGETRGAEKKRTDASSSLSVVLSLSNLRSLGQKSKKPEPENCRMRPDEPADQSLESFPSLVQQRASPDANRGKKGTHLESKTTLERLLEEEDDGETQEEGESVSPKDTHKQAEWTHASETQSGRTQHTVSLRVQASQMNAEALKVLKASLAAMTSQLKEINEDPLPLPAAPPQAATTKAAETAEESDQQYEDKHKRVGGTIGDDSLRGQTQREEVEARSMDRIFQQGSAQWGRSSHSLGSLLPSSIKERLETRRLERQASEADRRDRRLSEESAETRMGRDRDRDRGGFRAGESGSRAVVRDRKKERARAGLSLTASKSFGNMTAGTVTGRLSSSPPFPLGSARTPARLCRSEAPSAPPNSAPVYTVLAVHCSHPAATSAQRSLRGAQTASATASRSWMCESGHHKNPSRDLPTHSRSQISEGSGFGTRPLRSQKSECNTKHHQHPIRQRSLRFLRAATGVSISQQSRGGVVGVSRLLSSYSSAYGARVRLQERRDRGDPLVPNGGRRRANAKSSRIPHGGPRRPFGRSASHSPPVFRKESQRSSSSPQRETHTYAEEYKMEKDSDEHQPLVPIEALRVYASPQPHRDGSGKNNNNKEAPQAKANTQSATDGPFPNPHSVSLSPHTRGRKNLSAHVRTFSVSPPSSRLWAGSASQGHAPMPPTLPPSSLFNPFSPRRLPGLHSRCRARGDTLSFSPSRRRPDPPTPPHDPLGDTDESSGLPNAYAASSSFLLPYGRSLGPRAERWGSCASDSLIPGSVLPRFFTADFGPETECRVITPASAFANAATLPESLPSRPTEVDKRGATADCEGERDDTGADSRKESDQNDVAERHEAADGSRENPDACVKSQPHSLPDAPDAPQEEGPLRLPQHQGISLFKRCSLSHYDEDEGGPEEGGVERESTGFPEAREDRVGVPQLMPLGGAGGQTAVSPDETSENQIRDQNDFRSNPAADSQEEIDFLKDNEEGHHQKKADGSEEENGTSEKANSIEEEEEASCDIDDDLDERLKEELRKVRWPPPLESSPS</sequence>
<organism evidence="2">
    <name type="scientific">Chromera velia CCMP2878</name>
    <dbReference type="NCBI Taxonomy" id="1169474"/>
    <lineage>
        <taxon>Eukaryota</taxon>
        <taxon>Sar</taxon>
        <taxon>Alveolata</taxon>
        <taxon>Colpodellida</taxon>
        <taxon>Chromeraceae</taxon>
        <taxon>Chromera</taxon>
    </lineage>
</organism>
<gene>
    <name evidence="2" type="ORF">Cvel_18542.t1.CR1</name>
</gene>
<feature type="compositionally biased region" description="Low complexity" evidence="1">
    <location>
        <begin position="45"/>
        <end position="61"/>
    </location>
</feature>
<accession>A0A0K6S6R7</accession>
<feature type="compositionally biased region" description="Basic and acidic residues" evidence="1">
    <location>
        <begin position="314"/>
        <end position="356"/>
    </location>
</feature>
<feature type="compositionally biased region" description="Low complexity" evidence="1">
    <location>
        <begin position="83"/>
        <end position="98"/>
    </location>
</feature>
<proteinExistence type="predicted"/>
<dbReference type="AlphaFoldDB" id="A0A0K6S6R7"/>
<feature type="compositionally biased region" description="Polar residues" evidence="1">
    <location>
        <begin position="185"/>
        <end position="201"/>
    </location>
</feature>
<feature type="compositionally biased region" description="Basic and acidic residues" evidence="1">
    <location>
        <begin position="558"/>
        <end position="567"/>
    </location>
</feature>
<feature type="compositionally biased region" description="Low complexity" evidence="1">
    <location>
        <begin position="734"/>
        <end position="743"/>
    </location>
</feature>
<feature type="compositionally biased region" description="Basic and acidic residues" evidence="1">
    <location>
        <begin position="964"/>
        <end position="980"/>
    </location>
</feature>
<feature type="compositionally biased region" description="Basic and acidic residues" evidence="1">
    <location>
        <begin position="1026"/>
        <end position="1042"/>
    </location>
</feature>
<feature type="region of interest" description="Disordered" evidence="1">
    <location>
        <begin position="855"/>
        <end position="1071"/>
    </location>
</feature>
<feature type="region of interest" description="Disordered" evidence="1">
    <location>
        <begin position="390"/>
        <end position="412"/>
    </location>
</feature>
<feature type="compositionally biased region" description="Basic and acidic residues" evidence="1">
    <location>
        <begin position="272"/>
        <end position="289"/>
    </location>
</feature>
<dbReference type="VEuPathDB" id="CryptoDB:Cvel_18542"/>
<evidence type="ECO:0000313" key="2">
    <source>
        <dbReference type="EMBL" id="CUC09334.1"/>
    </source>
</evidence>
<feature type="compositionally biased region" description="Basic and acidic residues" evidence="1">
    <location>
        <begin position="144"/>
        <end position="155"/>
    </location>
</feature>
<evidence type="ECO:0000256" key="1">
    <source>
        <dbReference type="SAM" id="MobiDB-lite"/>
    </source>
</evidence>
<feature type="compositionally biased region" description="Basic and acidic residues" evidence="1">
    <location>
        <begin position="64"/>
        <end position="81"/>
    </location>
</feature>
<protein>
    <submittedName>
        <fullName evidence="2">Uncharacterized protein</fullName>
    </submittedName>
</protein>
<feature type="compositionally biased region" description="Basic and acidic residues" evidence="1">
    <location>
        <begin position="881"/>
        <end position="910"/>
    </location>
</feature>
<feature type="compositionally biased region" description="Polar residues" evidence="1">
    <location>
        <begin position="121"/>
        <end position="133"/>
    </location>
</feature>
<feature type="compositionally biased region" description="Low complexity" evidence="1">
    <location>
        <begin position="24"/>
        <end position="35"/>
    </location>
</feature>
<dbReference type="EMBL" id="CDMZ01000599">
    <property type="protein sequence ID" value="CUC09334.1"/>
    <property type="molecule type" value="Genomic_DNA"/>
</dbReference>
<feature type="region of interest" description="Disordered" evidence="1">
    <location>
        <begin position="650"/>
        <end position="790"/>
    </location>
</feature>
<feature type="compositionally biased region" description="Basic and acidic residues" evidence="1">
    <location>
        <begin position="1"/>
        <end position="18"/>
    </location>
</feature>
<name>A0A0K6S6R7_9ALVE</name>
<feature type="region of interest" description="Disordered" evidence="1">
    <location>
        <begin position="1"/>
        <end position="201"/>
    </location>
</feature>
<feature type="compositionally biased region" description="Basic and acidic residues" evidence="1">
    <location>
        <begin position="103"/>
        <end position="116"/>
    </location>
</feature>
<feature type="region of interest" description="Disordered" evidence="1">
    <location>
        <begin position="463"/>
        <end position="517"/>
    </location>
</feature>
<feature type="compositionally biased region" description="Acidic residues" evidence="1">
    <location>
        <begin position="156"/>
        <end position="169"/>
    </location>
</feature>
<feature type="compositionally biased region" description="Low complexity" evidence="1">
    <location>
        <begin position="302"/>
        <end position="313"/>
    </location>
</feature>
<reference evidence="2" key="1">
    <citation type="submission" date="2014-11" db="EMBL/GenBank/DDBJ databases">
        <title>Molecular phylogeny of cliff fern family Woodsiaceae with morphological implications.</title>
        <authorList>
            <person name="Shao Y.-Z."/>
            <person name="Wei R."/>
            <person name="Zhang X.-C."/>
        </authorList>
    </citation>
    <scope>NUCLEOTIDE SEQUENCE</scope>
</reference>
<feature type="region of interest" description="Disordered" evidence="1">
    <location>
        <begin position="229"/>
        <end position="374"/>
    </location>
</feature>
<feature type="region of interest" description="Disordered" evidence="1">
    <location>
        <begin position="557"/>
        <end position="621"/>
    </location>
</feature>
<feature type="compositionally biased region" description="Polar residues" evidence="1">
    <location>
        <begin position="659"/>
        <end position="678"/>
    </location>
</feature>
<feature type="compositionally biased region" description="Basic and acidic residues" evidence="1">
    <location>
        <begin position="470"/>
        <end position="482"/>
    </location>
</feature>
<feature type="compositionally biased region" description="Polar residues" evidence="1">
    <location>
        <begin position="390"/>
        <end position="403"/>
    </location>
</feature>
<feature type="compositionally biased region" description="Acidic residues" evidence="1">
    <location>
        <begin position="1056"/>
        <end position="1071"/>
    </location>
</feature>
<feature type="compositionally biased region" description="Basic and acidic residues" evidence="1">
    <location>
        <begin position="172"/>
        <end position="181"/>
    </location>
</feature>